<sequence length="738" mass="84995">MLKKRLIALLIWILLAIGLTGWLIVESAKFRTLSELVSSIWNGPTKGALDAQFEKEMFKDAPRVCAQCAGGNFLLKRYLMTSFKFRQAMEWKEDEWKQTDCVNGVIRFRSCQTSCATIMIQKEDTLDSVLMDCAQLNFLALHFEETVEYVGTRDGWTITYLYNRTSSEKADWIANNLSGKVGYRRDEGDMSEINKALLILFFMAIFSAIVTVLGWYLTNLFMKLSAHLARKRRHQQRRRALEKMGSFGNVDSRLYNDMDGSEELKVIYTVKEEKVTVKKYSEKKLITMEFASLGKPEEIIGCIPDNAEPKLEMRLKIFITLFLLVVSSVKVDAGSERFQQDWYKNFIASLFTTPREAKAVPQGPRYCFRCTSGTFDDHRELMTGPIQYKLTTWREDWIETDCLQAKGTVQYCEGRCVFITVSRHLQNQQTYQAEGVLSDCADDLFRWGTDLPFFMGDKTSDNETLKTYTDGYKITFDFTLYTTNYTEIYKNHVGQVLHKHVYESHETSTVVNYIVVLVVIPFLIGCMVCWCFLLSIDERLRRLNHRREYIGRILSYVPETDVIVELANHNAGGLTTDMMLTRIDKVDTQDSHEHDTQESHEYVNFTRKTEPDVIEEKTEDEAVDVEEIESKTGEELVANGVVQELIKNVSESESAVTETFLLDEETANAYFAGDVDSDAEHHHREKLYTTEKIGIDDHETEQAIEIFEEPSDVKTIKDAVQEVVYKIQEQEENLNGKA</sequence>
<keyword evidence="1" id="KW-0472">Membrane</keyword>
<gene>
    <name evidence="2" type="ORF">L5515_016647</name>
</gene>
<evidence type="ECO:0000313" key="3">
    <source>
        <dbReference type="Proteomes" id="UP000829354"/>
    </source>
</evidence>
<evidence type="ECO:0000313" key="2">
    <source>
        <dbReference type="EMBL" id="UMM39718.1"/>
    </source>
</evidence>
<evidence type="ECO:0000256" key="1">
    <source>
        <dbReference type="SAM" id="Phobius"/>
    </source>
</evidence>
<reference evidence="2 3" key="1">
    <citation type="submission" date="2022-04" db="EMBL/GenBank/DDBJ databases">
        <title>Chromosome-level reference genomes for two strains of Caenorhabditis briggsae: an improved platform for comparative genomics.</title>
        <authorList>
            <person name="Stevens L."/>
            <person name="Andersen E."/>
        </authorList>
    </citation>
    <scope>NUCLEOTIDE SEQUENCE [LARGE SCALE GENOMIC DNA]</scope>
    <source>
        <strain evidence="2">VX34</strain>
        <tissue evidence="2">Whole-organism</tissue>
    </source>
</reference>
<dbReference type="AlphaFoldDB" id="A0AAE9FC67"/>
<dbReference type="EMBL" id="CP092625">
    <property type="protein sequence ID" value="UMM39718.1"/>
    <property type="molecule type" value="Genomic_DNA"/>
</dbReference>
<accession>A0AAE9FC67</accession>
<feature type="transmembrane region" description="Helical" evidence="1">
    <location>
        <begin position="6"/>
        <end position="25"/>
    </location>
</feature>
<organism evidence="2 3">
    <name type="scientific">Caenorhabditis briggsae</name>
    <dbReference type="NCBI Taxonomy" id="6238"/>
    <lineage>
        <taxon>Eukaryota</taxon>
        <taxon>Metazoa</taxon>
        <taxon>Ecdysozoa</taxon>
        <taxon>Nematoda</taxon>
        <taxon>Chromadorea</taxon>
        <taxon>Rhabditida</taxon>
        <taxon>Rhabditina</taxon>
        <taxon>Rhabditomorpha</taxon>
        <taxon>Rhabditoidea</taxon>
        <taxon>Rhabditidae</taxon>
        <taxon>Peloderinae</taxon>
        <taxon>Caenorhabditis</taxon>
    </lineage>
</organism>
<keyword evidence="1" id="KW-0812">Transmembrane</keyword>
<protein>
    <submittedName>
        <fullName evidence="2">Uncharacterized protein</fullName>
    </submittedName>
</protein>
<feature type="transmembrane region" description="Helical" evidence="1">
    <location>
        <begin position="513"/>
        <end position="536"/>
    </location>
</feature>
<keyword evidence="1" id="KW-1133">Transmembrane helix</keyword>
<name>A0AAE9FC67_CAEBR</name>
<dbReference type="PANTHER" id="PTHR35178:SF1">
    <property type="entry name" value="CUB DOMAIN-CONTAINING PROTEIN-RELATED"/>
    <property type="match status" value="1"/>
</dbReference>
<keyword evidence="3" id="KW-1185">Reference proteome</keyword>
<feature type="transmembrane region" description="Helical" evidence="1">
    <location>
        <begin position="196"/>
        <end position="217"/>
    </location>
</feature>
<proteinExistence type="predicted"/>
<dbReference type="PANTHER" id="PTHR35178">
    <property type="entry name" value="FOLATE RECEPTOR HOMOLOG-RELATED"/>
    <property type="match status" value="1"/>
</dbReference>
<dbReference type="Proteomes" id="UP000829354">
    <property type="component" value="Chromosome X"/>
</dbReference>